<evidence type="ECO:0000313" key="4">
    <source>
        <dbReference type="Proteomes" id="UP000541426"/>
    </source>
</evidence>
<dbReference type="InterPro" id="IPR003115">
    <property type="entry name" value="ParB_N"/>
</dbReference>
<comment type="caution">
    <text evidence="3">The sequence shown here is derived from an EMBL/GenBank/DDBJ whole genome shotgun (WGS) entry which is preliminary data.</text>
</comment>
<dbReference type="RefSeq" id="WP_183970112.1">
    <property type="nucleotide sequence ID" value="NZ_BAABBZ010000052.1"/>
</dbReference>
<dbReference type="AlphaFoldDB" id="A0A7W6DXB9"/>
<dbReference type="EMBL" id="JACIEJ010000020">
    <property type="protein sequence ID" value="MBB3988350.1"/>
    <property type="molecule type" value="Genomic_DNA"/>
</dbReference>
<dbReference type="SMART" id="SM00470">
    <property type="entry name" value="ParB"/>
    <property type="match status" value="1"/>
</dbReference>
<dbReference type="InterPro" id="IPR036086">
    <property type="entry name" value="ParB/Sulfiredoxin_sf"/>
</dbReference>
<evidence type="ECO:0000256" key="1">
    <source>
        <dbReference type="SAM" id="MobiDB-lite"/>
    </source>
</evidence>
<dbReference type="SUPFAM" id="SSF110849">
    <property type="entry name" value="ParB/Sulfiredoxin"/>
    <property type="match status" value="1"/>
</dbReference>
<name>A0A7W6DXB9_9RHOB</name>
<protein>
    <submittedName>
        <fullName evidence="3">ParB-like chromosome segregation protein Spo0J</fullName>
    </submittedName>
</protein>
<organism evidence="3 4">
    <name type="scientific">Sagittula marina</name>
    <dbReference type="NCBI Taxonomy" id="943940"/>
    <lineage>
        <taxon>Bacteria</taxon>
        <taxon>Pseudomonadati</taxon>
        <taxon>Pseudomonadota</taxon>
        <taxon>Alphaproteobacteria</taxon>
        <taxon>Rhodobacterales</taxon>
        <taxon>Roseobacteraceae</taxon>
        <taxon>Sagittula</taxon>
    </lineage>
</organism>
<feature type="region of interest" description="Disordered" evidence="1">
    <location>
        <begin position="1"/>
        <end position="21"/>
    </location>
</feature>
<accession>A0A7W6DXB9</accession>
<gene>
    <name evidence="3" type="ORF">GGQ68_004707</name>
</gene>
<reference evidence="3 4" key="1">
    <citation type="submission" date="2020-08" db="EMBL/GenBank/DDBJ databases">
        <title>Genomic Encyclopedia of Type Strains, Phase IV (KMG-IV): sequencing the most valuable type-strain genomes for metagenomic binning, comparative biology and taxonomic classification.</title>
        <authorList>
            <person name="Goeker M."/>
        </authorList>
    </citation>
    <scope>NUCLEOTIDE SEQUENCE [LARGE SCALE GENOMIC DNA]</scope>
    <source>
        <strain evidence="3 4">DSM 102235</strain>
    </source>
</reference>
<evidence type="ECO:0000259" key="2">
    <source>
        <dbReference type="SMART" id="SM00470"/>
    </source>
</evidence>
<proteinExistence type="predicted"/>
<dbReference type="Proteomes" id="UP000541426">
    <property type="component" value="Unassembled WGS sequence"/>
</dbReference>
<evidence type="ECO:0000313" key="3">
    <source>
        <dbReference type="EMBL" id="MBB3988350.1"/>
    </source>
</evidence>
<sequence length="333" mass="36206">MAKRRRLTPANPSFMDPAPEVKSALPPVGATMRAPIADVAREASSTAAITEMAETLRSAREGGRMVVSVPLEDIALDYLVRDRVGVPEEEQAALVDSIARRGQQTPVELVDLGEGAAPRYGLISGWRRVMALTELRRRDSAAFGEVLGLLRRPAEASQAYLAMIEENEIRVGLSYFERARIALKAVEQGAFEDLSSALSGLYENASRAKRSKIKSFTLVVQHLDGALRFPRAIGERLGLQLAQALEADPELSARLRTQVAEGDPADFEAEQTLIRAELTPPKPAKAKAETPAPKPNAPVHLRKQGAHQVLLEGRGVDAAFLADLEAWLQKRQG</sequence>
<feature type="domain" description="ParB-like N-terminal" evidence="2">
    <location>
        <begin position="67"/>
        <end position="168"/>
    </location>
</feature>
<feature type="region of interest" description="Disordered" evidence="1">
    <location>
        <begin position="276"/>
        <end position="299"/>
    </location>
</feature>
<keyword evidence="4" id="KW-1185">Reference proteome</keyword>